<protein>
    <submittedName>
        <fullName evidence="2">Cell shape determination protein CcmA</fullName>
    </submittedName>
</protein>
<evidence type="ECO:0000313" key="2">
    <source>
        <dbReference type="EMBL" id="OOC09344.1"/>
    </source>
</evidence>
<dbReference type="PANTHER" id="PTHR35024">
    <property type="entry name" value="HYPOTHETICAL CYTOSOLIC PROTEIN"/>
    <property type="match status" value="1"/>
</dbReference>
<comment type="similarity">
    <text evidence="1">Belongs to the bactofilin family.</text>
</comment>
<reference evidence="2 3" key="1">
    <citation type="submission" date="2017-02" db="EMBL/GenBank/DDBJ databases">
        <title>Genomic diversity within the haloalkaliphilic genus Thioalkalivibrio.</title>
        <authorList>
            <person name="Ahn A.-C."/>
            <person name="Meier-Kolthoff J."/>
            <person name="Overmars L."/>
            <person name="Richter M."/>
            <person name="Woyke T."/>
            <person name="Sorokin D.Y."/>
            <person name="Muyzer G."/>
        </authorList>
    </citation>
    <scope>NUCLEOTIDE SEQUENCE [LARGE SCALE GENOMIC DNA]</scope>
    <source>
        <strain evidence="2 3">HL17</strain>
    </source>
</reference>
<organism evidence="2 3">
    <name type="scientific">Thioalkalivibrio halophilus</name>
    <dbReference type="NCBI Taxonomy" id="252474"/>
    <lineage>
        <taxon>Bacteria</taxon>
        <taxon>Pseudomonadati</taxon>
        <taxon>Pseudomonadota</taxon>
        <taxon>Gammaproteobacteria</taxon>
        <taxon>Chromatiales</taxon>
        <taxon>Ectothiorhodospiraceae</taxon>
        <taxon>Thioalkalivibrio</taxon>
    </lineage>
</organism>
<evidence type="ECO:0000313" key="3">
    <source>
        <dbReference type="Proteomes" id="UP000189177"/>
    </source>
</evidence>
<sequence length="144" mass="15425">MMGRKRRQRARRVDTLIGENTAIHGDLEFSGGLHLEGRIVGDVRASTDGSAVLVVDEKGQIEGQVAVPHLVLNGSVRGDVHAGEHVELGEKARLEGNLYYSVLQMAEGASVDGQLRRRDADAALEGETPLTALADDTLTARNDS</sequence>
<proteinExistence type="inferred from homology"/>
<name>A0A1V2ZW57_9GAMM</name>
<dbReference type="RefSeq" id="WP_018946596.1">
    <property type="nucleotide sequence ID" value="NZ_MUZR01000051.1"/>
</dbReference>
<accession>A0A1V2ZW57</accession>
<evidence type="ECO:0000256" key="1">
    <source>
        <dbReference type="ARBA" id="ARBA00044755"/>
    </source>
</evidence>
<comment type="caution">
    <text evidence="2">The sequence shown here is derived from an EMBL/GenBank/DDBJ whole genome shotgun (WGS) entry which is preliminary data.</text>
</comment>
<dbReference type="PANTHER" id="PTHR35024:SF4">
    <property type="entry name" value="POLYMER-FORMING CYTOSKELETAL PROTEIN"/>
    <property type="match status" value="1"/>
</dbReference>
<dbReference type="Pfam" id="PF04519">
    <property type="entry name" value="Bactofilin"/>
    <property type="match status" value="1"/>
</dbReference>
<dbReference type="EMBL" id="MUZR01000051">
    <property type="protein sequence ID" value="OOC09344.1"/>
    <property type="molecule type" value="Genomic_DNA"/>
</dbReference>
<dbReference type="Proteomes" id="UP000189177">
    <property type="component" value="Unassembled WGS sequence"/>
</dbReference>
<dbReference type="InterPro" id="IPR007607">
    <property type="entry name" value="BacA/B"/>
</dbReference>
<keyword evidence="3" id="KW-1185">Reference proteome</keyword>
<dbReference type="STRING" id="252474.B1A74_11375"/>
<dbReference type="OrthoDB" id="5294247at2"/>
<gene>
    <name evidence="2" type="ORF">B1A74_11375</name>
</gene>
<dbReference type="AlphaFoldDB" id="A0A1V2ZW57"/>